<dbReference type="InterPro" id="IPR011333">
    <property type="entry name" value="SKP1/BTB/POZ_sf"/>
</dbReference>
<evidence type="ECO:0000259" key="1">
    <source>
        <dbReference type="PROSITE" id="PS50097"/>
    </source>
</evidence>
<dbReference type="Proteomes" id="UP000759537">
    <property type="component" value="Unassembled WGS sequence"/>
</dbReference>
<dbReference type="OrthoDB" id="3357985at2759"/>
<dbReference type="EMBL" id="WHVB01000020">
    <property type="protein sequence ID" value="KAF8472355.1"/>
    <property type="molecule type" value="Genomic_DNA"/>
</dbReference>
<sequence length="623" mass="69823">MSTVPHETVSPQASPTDEPLAKLLFNRPGADIILRSQDCYHFRVPKTSIVNNFPILGEIIQRTLDSPGNANAEANLPVVQLPESGEILHCLLTFVFPVTPLIPSTPEDTMELLSVAQKYQMGSVLTHIRATFAQQNSLPTGLEPALHIYALAQKYGLRPEALQTARTILNYPMTIEDFDNKLDIMSGASLYELWKYHESVRIILVSDLAEFRMSCARGTITGLRCTDLSSSQIPSWLDQYIESIGNTPNLFDYAELNVAMVRHVRDKANEIDCECAFIPSQTIRDLWNALASVVHGSFEKAESALSLVREQEDPEVQINPATSTLEPFDVHHIPDANLIIRSSDLVNFRVHKSVLTMVSPIFRDLLSLPQPSDSETVDGLPVVQLSEGSELLNSLISILYPFRTAIPNSYDKVLYLLAASQKYEMGSVQSSIRAKVKLGEFPVPKGVEAFSAYVIASGKGLIPEMESAARQTLDHPMTFEILGEGLRLFEGWALRDLVDFRRRCGDNLVTCLDSYRVVEPPGPSSVWRGCPENGSRRHFVLPKWLDQLLSQSRNNLKLQKFTDPLVIHSRIRGEYLKSLQTHLRCKFCLDVYVKESTFCTELENKLEQARDKELVRPLDDASI</sequence>
<name>A0A9P5MPR7_9AGAM</name>
<feature type="domain" description="BTB" evidence="1">
    <location>
        <begin position="334"/>
        <end position="408"/>
    </location>
</feature>
<evidence type="ECO:0000313" key="2">
    <source>
        <dbReference type="EMBL" id="KAF8472355.1"/>
    </source>
</evidence>
<organism evidence="2 3">
    <name type="scientific">Russula ochroleuca</name>
    <dbReference type="NCBI Taxonomy" id="152965"/>
    <lineage>
        <taxon>Eukaryota</taxon>
        <taxon>Fungi</taxon>
        <taxon>Dikarya</taxon>
        <taxon>Basidiomycota</taxon>
        <taxon>Agaricomycotina</taxon>
        <taxon>Agaricomycetes</taxon>
        <taxon>Russulales</taxon>
        <taxon>Russulaceae</taxon>
        <taxon>Russula</taxon>
    </lineage>
</organism>
<gene>
    <name evidence="2" type="ORF">DFH94DRAFT_186509</name>
</gene>
<dbReference type="AlphaFoldDB" id="A0A9P5MPR7"/>
<dbReference type="PROSITE" id="PS50097">
    <property type="entry name" value="BTB"/>
    <property type="match status" value="1"/>
</dbReference>
<accession>A0A9P5MPR7</accession>
<dbReference type="Pfam" id="PF00651">
    <property type="entry name" value="BTB"/>
    <property type="match status" value="1"/>
</dbReference>
<dbReference type="Gene3D" id="3.30.710.10">
    <property type="entry name" value="Potassium Channel Kv1.1, Chain A"/>
    <property type="match status" value="2"/>
</dbReference>
<dbReference type="SMART" id="SM00225">
    <property type="entry name" value="BTB"/>
    <property type="match status" value="1"/>
</dbReference>
<proteinExistence type="predicted"/>
<keyword evidence="3" id="KW-1185">Reference proteome</keyword>
<reference evidence="2" key="1">
    <citation type="submission" date="2019-10" db="EMBL/GenBank/DDBJ databases">
        <authorList>
            <consortium name="DOE Joint Genome Institute"/>
            <person name="Kuo A."/>
            <person name="Miyauchi S."/>
            <person name="Kiss E."/>
            <person name="Drula E."/>
            <person name="Kohler A."/>
            <person name="Sanchez-Garcia M."/>
            <person name="Andreopoulos B."/>
            <person name="Barry K.W."/>
            <person name="Bonito G."/>
            <person name="Buee M."/>
            <person name="Carver A."/>
            <person name="Chen C."/>
            <person name="Cichocki N."/>
            <person name="Clum A."/>
            <person name="Culley D."/>
            <person name="Crous P.W."/>
            <person name="Fauchery L."/>
            <person name="Girlanda M."/>
            <person name="Hayes R."/>
            <person name="Keri Z."/>
            <person name="LaButti K."/>
            <person name="Lipzen A."/>
            <person name="Lombard V."/>
            <person name="Magnuson J."/>
            <person name="Maillard F."/>
            <person name="Morin E."/>
            <person name="Murat C."/>
            <person name="Nolan M."/>
            <person name="Ohm R."/>
            <person name="Pangilinan J."/>
            <person name="Pereira M."/>
            <person name="Perotto S."/>
            <person name="Peter M."/>
            <person name="Riley R."/>
            <person name="Sitrit Y."/>
            <person name="Stielow B."/>
            <person name="Szollosi G."/>
            <person name="Zifcakova L."/>
            <person name="Stursova M."/>
            <person name="Spatafora J.W."/>
            <person name="Tedersoo L."/>
            <person name="Vaario L.-M."/>
            <person name="Yamada A."/>
            <person name="Yan M."/>
            <person name="Wang P."/>
            <person name="Xu J."/>
            <person name="Bruns T."/>
            <person name="Baldrian P."/>
            <person name="Vilgalys R."/>
            <person name="Henrissat B."/>
            <person name="Grigoriev I.V."/>
            <person name="Hibbett D."/>
            <person name="Nagy L.G."/>
            <person name="Martin F.M."/>
        </authorList>
    </citation>
    <scope>NUCLEOTIDE SEQUENCE</scope>
    <source>
        <strain evidence="2">Prilba</strain>
    </source>
</reference>
<protein>
    <recommendedName>
        <fullName evidence="1">BTB domain-containing protein</fullName>
    </recommendedName>
</protein>
<evidence type="ECO:0000313" key="3">
    <source>
        <dbReference type="Proteomes" id="UP000759537"/>
    </source>
</evidence>
<dbReference type="SUPFAM" id="SSF54695">
    <property type="entry name" value="POZ domain"/>
    <property type="match status" value="1"/>
</dbReference>
<comment type="caution">
    <text evidence="2">The sequence shown here is derived from an EMBL/GenBank/DDBJ whole genome shotgun (WGS) entry which is preliminary data.</text>
</comment>
<reference evidence="2" key="2">
    <citation type="journal article" date="2020" name="Nat. Commun.">
        <title>Large-scale genome sequencing of mycorrhizal fungi provides insights into the early evolution of symbiotic traits.</title>
        <authorList>
            <person name="Miyauchi S."/>
            <person name="Kiss E."/>
            <person name="Kuo A."/>
            <person name="Drula E."/>
            <person name="Kohler A."/>
            <person name="Sanchez-Garcia M."/>
            <person name="Morin E."/>
            <person name="Andreopoulos B."/>
            <person name="Barry K.W."/>
            <person name="Bonito G."/>
            <person name="Buee M."/>
            <person name="Carver A."/>
            <person name="Chen C."/>
            <person name="Cichocki N."/>
            <person name="Clum A."/>
            <person name="Culley D."/>
            <person name="Crous P.W."/>
            <person name="Fauchery L."/>
            <person name="Girlanda M."/>
            <person name="Hayes R.D."/>
            <person name="Keri Z."/>
            <person name="LaButti K."/>
            <person name="Lipzen A."/>
            <person name="Lombard V."/>
            <person name="Magnuson J."/>
            <person name="Maillard F."/>
            <person name="Murat C."/>
            <person name="Nolan M."/>
            <person name="Ohm R.A."/>
            <person name="Pangilinan J."/>
            <person name="Pereira M.F."/>
            <person name="Perotto S."/>
            <person name="Peter M."/>
            <person name="Pfister S."/>
            <person name="Riley R."/>
            <person name="Sitrit Y."/>
            <person name="Stielow J.B."/>
            <person name="Szollosi G."/>
            <person name="Zifcakova L."/>
            <person name="Stursova M."/>
            <person name="Spatafora J.W."/>
            <person name="Tedersoo L."/>
            <person name="Vaario L.M."/>
            <person name="Yamada A."/>
            <person name="Yan M."/>
            <person name="Wang P."/>
            <person name="Xu J."/>
            <person name="Bruns T."/>
            <person name="Baldrian P."/>
            <person name="Vilgalys R."/>
            <person name="Dunand C."/>
            <person name="Henrissat B."/>
            <person name="Grigoriev I.V."/>
            <person name="Hibbett D."/>
            <person name="Nagy L.G."/>
            <person name="Martin F.M."/>
        </authorList>
    </citation>
    <scope>NUCLEOTIDE SEQUENCE</scope>
    <source>
        <strain evidence="2">Prilba</strain>
    </source>
</reference>
<dbReference type="InterPro" id="IPR000210">
    <property type="entry name" value="BTB/POZ_dom"/>
</dbReference>